<proteinExistence type="predicted"/>
<feature type="region of interest" description="Disordered" evidence="8">
    <location>
        <begin position="137"/>
        <end position="220"/>
    </location>
</feature>
<name>A0A6G4U6A3_9ACTN</name>
<evidence type="ECO:0000259" key="10">
    <source>
        <dbReference type="PROSITE" id="PS51884"/>
    </source>
</evidence>
<evidence type="ECO:0000256" key="3">
    <source>
        <dbReference type="ARBA" id="ARBA00022525"/>
    </source>
</evidence>
<feature type="compositionally biased region" description="Basic and acidic residues" evidence="8">
    <location>
        <begin position="190"/>
        <end position="204"/>
    </location>
</feature>
<feature type="compositionally biased region" description="Pro residues" evidence="8">
    <location>
        <begin position="172"/>
        <end position="181"/>
    </location>
</feature>
<feature type="signal peptide" evidence="9">
    <location>
        <begin position="1"/>
        <end position="28"/>
    </location>
</feature>
<dbReference type="InterPro" id="IPR005528">
    <property type="entry name" value="ChpA-H"/>
</dbReference>
<dbReference type="Pfam" id="PF03777">
    <property type="entry name" value="ChpA-C"/>
    <property type="match status" value="2"/>
</dbReference>
<keyword evidence="12" id="KW-1185">Reference proteome</keyword>
<protein>
    <submittedName>
        <fullName evidence="11">Chaplin</fullName>
    </submittedName>
</protein>
<feature type="compositionally biased region" description="Low complexity" evidence="8">
    <location>
        <begin position="99"/>
        <end position="108"/>
    </location>
</feature>
<evidence type="ECO:0000256" key="8">
    <source>
        <dbReference type="SAM" id="MobiDB-lite"/>
    </source>
</evidence>
<feature type="compositionally biased region" description="Basic and acidic residues" evidence="8">
    <location>
        <begin position="152"/>
        <end position="168"/>
    </location>
</feature>
<feature type="domain" description="Chaplin" evidence="10">
    <location>
        <begin position="39"/>
        <end position="79"/>
    </location>
</feature>
<dbReference type="PROSITE" id="PS51884">
    <property type="entry name" value="CHAPLIN"/>
    <property type="match status" value="2"/>
</dbReference>
<feature type="chain" id="PRO_5026164979" evidence="9">
    <location>
        <begin position="29"/>
        <end position="245"/>
    </location>
</feature>
<reference evidence="11 12" key="1">
    <citation type="submission" date="2020-02" db="EMBL/GenBank/DDBJ databases">
        <title>Whole-genome analyses of novel actinobacteria.</title>
        <authorList>
            <person name="Sahin N."/>
        </authorList>
    </citation>
    <scope>NUCLEOTIDE SEQUENCE [LARGE SCALE GENOMIC DNA]</scope>
    <source>
        <strain evidence="11 12">A7024</strain>
    </source>
</reference>
<keyword evidence="6 7" id="KW-0034">Amyloid</keyword>
<accession>A0A6G4U6A3</accession>
<evidence type="ECO:0000256" key="7">
    <source>
        <dbReference type="PROSITE-ProRule" id="PRU01232"/>
    </source>
</evidence>
<dbReference type="AlphaFoldDB" id="A0A6G4U6A3"/>
<comment type="subcellular location">
    <subcellularLocation>
        <location evidence="1">Secreted</location>
        <location evidence="1">Cell wall</location>
    </subcellularLocation>
</comment>
<dbReference type="Proteomes" id="UP000481583">
    <property type="component" value="Unassembled WGS sequence"/>
</dbReference>
<comment type="caution">
    <text evidence="11">The sequence shown here is derived from an EMBL/GenBank/DDBJ whole genome shotgun (WGS) entry which is preliminary data.</text>
</comment>
<sequence length="245" mass="23582">MRHVARKSLITVAAAGGVLAAASGYATADSGANGRTADSPGIGSGNLVQVPVNIPVNVCGNTVNVGGLLNPAEGNSCVNKGGAADQDGGGSSGNGGASADGAAHDSPGIGSGNVIQAPVDVPINVCGNSVTAVGAGNGTDGNECGNDAKPSPPKDHNPQPEEPGKPDTPDNPGKPKPPAKPDTPDSPDSPDDRTPAEPVTHESKPGGGELAQTGSDSGMLGVAVPAAGALLATGAVLYRRSRSAA</sequence>
<keyword evidence="3" id="KW-0964">Secreted</keyword>
<evidence type="ECO:0000256" key="5">
    <source>
        <dbReference type="ARBA" id="ARBA00022889"/>
    </source>
</evidence>
<dbReference type="GO" id="GO:0007155">
    <property type="term" value="P:cell adhesion"/>
    <property type="evidence" value="ECO:0007669"/>
    <property type="project" value="UniProtKB-KW"/>
</dbReference>
<evidence type="ECO:0000256" key="4">
    <source>
        <dbReference type="ARBA" id="ARBA00022729"/>
    </source>
</evidence>
<feature type="compositionally biased region" description="Gly residues" evidence="8">
    <location>
        <begin position="87"/>
        <end position="98"/>
    </location>
</feature>
<evidence type="ECO:0000313" key="12">
    <source>
        <dbReference type="Proteomes" id="UP000481583"/>
    </source>
</evidence>
<evidence type="ECO:0000313" key="11">
    <source>
        <dbReference type="EMBL" id="NGN66918.1"/>
    </source>
</evidence>
<keyword evidence="4 9" id="KW-0732">Signal</keyword>
<organism evidence="11 12">
    <name type="scientific">Streptomyces coryli</name>
    <dbReference type="NCBI Taxonomy" id="1128680"/>
    <lineage>
        <taxon>Bacteria</taxon>
        <taxon>Bacillati</taxon>
        <taxon>Actinomycetota</taxon>
        <taxon>Actinomycetes</taxon>
        <taxon>Kitasatosporales</taxon>
        <taxon>Streptomycetaceae</taxon>
        <taxon>Streptomyces</taxon>
    </lineage>
</organism>
<evidence type="ECO:0000256" key="1">
    <source>
        <dbReference type="ARBA" id="ARBA00004191"/>
    </source>
</evidence>
<keyword evidence="5" id="KW-0130">Cell adhesion</keyword>
<evidence type="ECO:0000256" key="2">
    <source>
        <dbReference type="ARBA" id="ARBA00022512"/>
    </source>
</evidence>
<dbReference type="RefSeq" id="WP_165240223.1">
    <property type="nucleotide sequence ID" value="NZ_JAAKZV010000116.1"/>
</dbReference>
<gene>
    <name evidence="11" type="ORF">G5C51_23805</name>
</gene>
<evidence type="ECO:0000256" key="6">
    <source>
        <dbReference type="ARBA" id="ARBA00023087"/>
    </source>
</evidence>
<dbReference type="EMBL" id="JAAKZV010000116">
    <property type="protein sequence ID" value="NGN66918.1"/>
    <property type="molecule type" value="Genomic_DNA"/>
</dbReference>
<feature type="domain" description="Chaplin" evidence="10">
    <location>
        <begin position="106"/>
        <end position="146"/>
    </location>
</feature>
<evidence type="ECO:0000256" key="9">
    <source>
        <dbReference type="SAM" id="SignalP"/>
    </source>
</evidence>
<keyword evidence="2" id="KW-0134">Cell wall</keyword>
<feature type="region of interest" description="Disordered" evidence="8">
    <location>
        <begin position="80"/>
        <end position="115"/>
    </location>
</feature>